<protein>
    <recommendedName>
        <fullName evidence="3">Sexual development transcription factor NsdD</fullName>
    </recommendedName>
</protein>
<sequence>MADMKHLNLPVGVVFCSDMGAPQDVSHDTFVRRTLPIASPPPKIVNAEQHSQFVQSSCTISALPGLNSSMASTSSVKPSFSSSATHPRLEQSIVDPVRHGDVFKPNGNSWLSTVISHSYRLARLSPGYISLPRASLPPREQYDASQPTYKPATHASSRCEAASRQHERLTCEEFIHSIDFEARKLFAYVEFYNGAARAQLNVQHTRKSSLEKTLVDIDNIKRSLERIQDIIRITERACKEAATEDTYRENLSSWHEGH</sequence>
<dbReference type="Proteomes" id="UP001144673">
    <property type="component" value="Chromosome 3"/>
</dbReference>
<dbReference type="KEGG" id="amus:LMH87_001468"/>
<gene>
    <name evidence="1" type="ORF">LMH87_001468</name>
</gene>
<dbReference type="RefSeq" id="XP_056049853.1">
    <property type="nucleotide sequence ID" value="XM_056192748.1"/>
</dbReference>
<evidence type="ECO:0008006" key="3">
    <source>
        <dbReference type="Google" id="ProtNLM"/>
    </source>
</evidence>
<name>A0A9W8Q4C5_AKAMU</name>
<keyword evidence="2" id="KW-1185">Reference proteome</keyword>
<evidence type="ECO:0000313" key="1">
    <source>
        <dbReference type="EMBL" id="KAJ4146912.1"/>
    </source>
</evidence>
<dbReference type="GeneID" id="80888627"/>
<evidence type="ECO:0000313" key="2">
    <source>
        <dbReference type="Proteomes" id="UP001144673"/>
    </source>
</evidence>
<dbReference type="AlphaFoldDB" id="A0A9W8Q4C5"/>
<comment type="caution">
    <text evidence="1">The sequence shown here is derived from an EMBL/GenBank/DDBJ whole genome shotgun (WGS) entry which is preliminary data.</text>
</comment>
<accession>A0A9W8Q4C5</accession>
<dbReference type="EMBL" id="JAJHUN010000010">
    <property type="protein sequence ID" value="KAJ4146912.1"/>
    <property type="molecule type" value="Genomic_DNA"/>
</dbReference>
<proteinExistence type="predicted"/>
<organism evidence="1 2">
    <name type="scientific">Akanthomyces muscarius</name>
    <name type="common">Entomopathogenic fungus</name>
    <name type="synonym">Lecanicillium muscarium</name>
    <dbReference type="NCBI Taxonomy" id="2231603"/>
    <lineage>
        <taxon>Eukaryota</taxon>
        <taxon>Fungi</taxon>
        <taxon>Dikarya</taxon>
        <taxon>Ascomycota</taxon>
        <taxon>Pezizomycotina</taxon>
        <taxon>Sordariomycetes</taxon>
        <taxon>Hypocreomycetidae</taxon>
        <taxon>Hypocreales</taxon>
        <taxon>Cordycipitaceae</taxon>
        <taxon>Akanthomyces</taxon>
    </lineage>
</organism>
<reference evidence="1" key="1">
    <citation type="journal article" date="2023" name="Access Microbiol">
        <title>De-novo genome assembly for Akanthomyces muscarius, a biocontrol agent of insect agricultural pests.</title>
        <authorList>
            <person name="Erdos Z."/>
            <person name="Studholme D.J."/>
            <person name="Raymond B."/>
            <person name="Sharma M."/>
        </authorList>
    </citation>
    <scope>NUCLEOTIDE SEQUENCE</scope>
    <source>
        <strain evidence="1">Ve6</strain>
    </source>
</reference>